<accession>A0ABD0M323</accession>
<sequence>MHTSRSLEYMYYGWKGRSRAEERETCSETAVYSTILRLWESFLEAAPQLCFQLYIVFKEKPEERIATATLRGVAVFSSWASLAVTAVMFFKRHRIGLGETEKVNFTSQLFYFLWRVCETGGRVLCIALFASTFEYWVFAVLCSHYVIMVVWFIWVNSNRDSWAVLTCFLFGYVLLFYMPFHSRPSRYLHLFYYVIFHAENFLMLGLWAGMTSDRDAWFYIPVIVAVVVFFFLHIVMQVVYYKAFHPKSKDIDWCTTCDWKTVHQSLKNLRS</sequence>
<evidence type="ECO:0000256" key="2">
    <source>
        <dbReference type="ARBA" id="ARBA00008789"/>
    </source>
</evidence>
<dbReference type="InterPro" id="IPR018629">
    <property type="entry name" value="XK-rel"/>
</dbReference>
<evidence type="ECO:0000313" key="9">
    <source>
        <dbReference type="Proteomes" id="UP001519460"/>
    </source>
</evidence>
<proteinExistence type="inferred from homology"/>
<comment type="subcellular location">
    <subcellularLocation>
        <location evidence="1">Cell membrane</location>
        <topology evidence="1">Multi-pass membrane protein</topology>
    </subcellularLocation>
    <subcellularLocation>
        <location evidence="7">Membrane</location>
        <topology evidence="7">Multi-pass membrane protein</topology>
    </subcellularLocation>
</comment>
<feature type="transmembrane region" description="Helical" evidence="7">
    <location>
        <begin position="190"/>
        <end position="210"/>
    </location>
</feature>
<evidence type="ECO:0000256" key="4">
    <source>
        <dbReference type="ARBA" id="ARBA00022692"/>
    </source>
</evidence>
<dbReference type="EMBL" id="JACVVK020000009">
    <property type="protein sequence ID" value="KAK7505719.1"/>
    <property type="molecule type" value="Genomic_DNA"/>
</dbReference>
<keyword evidence="6 7" id="KW-0472">Membrane</keyword>
<keyword evidence="3" id="KW-1003">Cell membrane</keyword>
<keyword evidence="5 7" id="KW-1133">Transmembrane helix</keyword>
<evidence type="ECO:0000256" key="7">
    <source>
        <dbReference type="RuleBase" id="RU910716"/>
    </source>
</evidence>
<dbReference type="AlphaFoldDB" id="A0ABD0M323"/>
<organism evidence="8 9">
    <name type="scientific">Batillaria attramentaria</name>
    <dbReference type="NCBI Taxonomy" id="370345"/>
    <lineage>
        <taxon>Eukaryota</taxon>
        <taxon>Metazoa</taxon>
        <taxon>Spiralia</taxon>
        <taxon>Lophotrochozoa</taxon>
        <taxon>Mollusca</taxon>
        <taxon>Gastropoda</taxon>
        <taxon>Caenogastropoda</taxon>
        <taxon>Sorbeoconcha</taxon>
        <taxon>Cerithioidea</taxon>
        <taxon>Batillariidae</taxon>
        <taxon>Batillaria</taxon>
    </lineage>
</organism>
<dbReference type="Proteomes" id="UP001519460">
    <property type="component" value="Unassembled WGS sequence"/>
</dbReference>
<evidence type="ECO:0000256" key="5">
    <source>
        <dbReference type="ARBA" id="ARBA00022989"/>
    </source>
</evidence>
<comment type="caution">
    <text evidence="8">The sequence shown here is derived from an EMBL/GenBank/DDBJ whole genome shotgun (WGS) entry which is preliminary data.</text>
</comment>
<feature type="transmembrane region" description="Helical" evidence="7">
    <location>
        <begin position="136"/>
        <end position="155"/>
    </location>
</feature>
<feature type="transmembrane region" description="Helical" evidence="7">
    <location>
        <begin position="216"/>
        <end position="241"/>
    </location>
</feature>
<dbReference type="PANTHER" id="PTHR16024">
    <property type="entry name" value="XK-RELATED PROTEIN"/>
    <property type="match status" value="1"/>
</dbReference>
<evidence type="ECO:0000313" key="8">
    <source>
        <dbReference type="EMBL" id="KAK7505719.1"/>
    </source>
</evidence>
<dbReference type="GO" id="GO:0005886">
    <property type="term" value="C:plasma membrane"/>
    <property type="evidence" value="ECO:0007669"/>
    <property type="project" value="UniProtKB-SubCell"/>
</dbReference>
<reference evidence="8 9" key="1">
    <citation type="journal article" date="2023" name="Sci. Data">
        <title>Genome assembly of the Korean intertidal mud-creeper Batillaria attramentaria.</title>
        <authorList>
            <person name="Patra A.K."/>
            <person name="Ho P.T."/>
            <person name="Jun S."/>
            <person name="Lee S.J."/>
            <person name="Kim Y."/>
            <person name="Won Y.J."/>
        </authorList>
    </citation>
    <scope>NUCLEOTIDE SEQUENCE [LARGE SCALE GENOMIC DNA]</scope>
    <source>
        <tissue evidence="8">Foot muscle</tissue>
    </source>
</reference>
<comment type="similarity">
    <text evidence="2 7">Belongs to the XK family.</text>
</comment>
<name>A0ABD0M323_9CAEN</name>
<evidence type="ECO:0000256" key="6">
    <source>
        <dbReference type="ARBA" id="ARBA00023136"/>
    </source>
</evidence>
<dbReference type="Pfam" id="PF09815">
    <property type="entry name" value="XK-related"/>
    <property type="match status" value="1"/>
</dbReference>
<dbReference type="InterPro" id="IPR050895">
    <property type="entry name" value="XK-related_scramblase"/>
</dbReference>
<keyword evidence="9" id="KW-1185">Reference proteome</keyword>
<keyword evidence="4 7" id="KW-0812">Transmembrane</keyword>
<dbReference type="PANTHER" id="PTHR16024:SF10">
    <property type="entry name" value="XK-RELATED PROTEIN"/>
    <property type="match status" value="1"/>
</dbReference>
<evidence type="ECO:0000256" key="1">
    <source>
        <dbReference type="ARBA" id="ARBA00004651"/>
    </source>
</evidence>
<evidence type="ECO:0000256" key="3">
    <source>
        <dbReference type="ARBA" id="ARBA00022475"/>
    </source>
</evidence>
<protein>
    <recommendedName>
        <fullName evidence="7">XK-related protein</fullName>
    </recommendedName>
</protein>
<feature type="transmembrane region" description="Helical" evidence="7">
    <location>
        <begin position="68"/>
        <end position="90"/>
    </location>
</feature>
<gene>
    <name evidence="8" type="ORF">BaRGS_00002990</name>
</gene>
<feature type="transmembrane region" description="Helical" evidence="7">
    <location>
        <begin position="161"/>
        <end position="178"/>
    </location>
</feature>